<accession>A0A2A3MCL9</accession>
<dbReference type="AlphaFoldDB" id="A0A2A3MCL9"/>
<protein>
    <recommendedName>
        <fullName evidence="3">DUF4404 domain-containing protein</fullName>
    </recommendedName>
</protein>
<evidence type="ECO:0000313" key="2">
    <source>
        <dbReference type="Proteomes" id="UP000242313"/>
    </source>
</evidence>
<evidence type="ECO:0000313" key="1">
    <source>
        <dbReference type="EMBL" id="PBK02467.1"/>
    </source>
</evidence>
<dbReference type="InterPro" id="IPR025516">
    <property type="entry name" value="DUF4404"/>
</dbReference>
<reference evidence="1 2" key="1">
    <citation type="submission" date="2017-09" db="EMBL/GenBank/DDBJ databases">
        <title>Pseudomonas abyssi sp. nov. isolated from Abyssopelagic Water.</title>
        <authorList>
            <person name="Wei Y."/>
        </authorList>
    </citation>
    <scope>NUCLEOTIDE SEQUENCE [LARGE SCALE GENOMIC DNA]</scope>
    <source>
        <strain evidence="1 2">MT5</strain>
    </source>
</reference>
<comment type="caution">
    <text evidence="1">The sequence shown here is derived from an EMBL/GenBank/DDBJ whole genome shotgun (WGS) entry which is preliminary data.</text>
</comment>
<sequence>MAEQFEARHPTLAGTLRSVMQSLADMGI</sequence>
<organism evidence="1 2">
    <name type="scientific">Pseudomonas abyssi</name>
    <dbReference type="NCBI Taxonomy" id="170540"/>
    <lineage>
        <taxon>Bacteria</taxon>
        <taxon>Pseudomonadati</taxon>
        <taxon>Pseudomonadota</taxon>
        <taxon>Gammaproteobacteria</taxon>
        <taxon>Pseudomonadales</taxon>
        <taxon>Pseudomonadaceae</taxon>
        <taxon>Pseudomonas</taxon>
    </lineage>
</organism>
<evidence type="ECO:0008006" key="3">
    <source>
        <dbReference type="Google" id="ProtNLM"/>
    </source>
</evidence>
<gene>
    <name evidence="1" type="ORF">CNQ84_19700</name>
</gene>
<dbReference type="Pfam" id="PF14357">
    <property type="entry name" value="DUF4404"/>
    <property type="match status" value="1"/>
</dbReference>
<name>A0A2A3MCL9_9PSED</name>
<dbReference type="Proteomes" id="UP000242313">
    <property type="component" value="Unassembled WGS sequence"/>
</dbReference>
<proteinExistence type="predicted"/>
<keyword evidence="2" id="KW-1185">Reference proteome</keyword>
<dbReference type="EMBL" id="NTMR01000042">
    <property type="protein sequence ID" value="PBK02467.1"/>
    <property type="molecule type" value="Genomic_DNA"/>
</dbReference>